<gene>
    <name evidence="1" type="ORF">HYFRA_00004616</name>
</gene>
<protein>
    <recommendedName>
        <fullName evidence="3">CsbD-like domain-containing protein</fullName>
    </recommendedName>
</protein>
<comment type="caution">
    <text evidence="1">The sequence shown here is derived from an EMBL/GenBank/DDBJ whole genome shotgun (WGS) entry which is preliminary data.</text>
</comment>
<evidence type="ECO:0000313" key="1">
    <source>
        <dbReference type="EMBL" id="CAG8954694.1"/>
    </source>
</evidence>
<dbReference type="AlphaFoldDB" id="A0A9N9PIP0"/>
<sequence>MSSSTTNNTTQDPSMIAGHAQYAKGYVESTIGAVTGSEEWKKSGEKDMGDGIGTMKEANAQRQGEPAPSGVLGKAEEVAGKVAGCEGMEKEGIQRQEKAQ</sequence>
<proteinExistence type="predicted"/>
<evidence type="ECO:0008006" key="3">
    <source>
        <dbReference type="Google" id="ProtNLM"/>
    </source>
</evidence>
<accession>A0A9N9PIP0</accession>
<reference evidence="1" key="1">
    <citation type="submission" date="2021-07" db="EMBL/GenBank/DDBJ databases">
        <authorList>
            <person name="Durling M."/>
        </authorList>
    </citation>
    <scope>NUCLEOTIDE SEQUENCE</scope>
</reference>
<organism evidence="1 2">
    <name type="scientific">Hymenoscyphus fraxineus</name>
    <dbReference type="NCBI Taxonomy" id="746836"/>
    <lineage>
        <taxon>Eukaryota</taxon>
        <taxon>Fungi</taxon>
        <taxon>Dikarya</taxon>
        <taxon>Ascomycota</taxon>
        <taxon>Pezizomycotina</taxon>
        <taxon>Leotiomycetes</taxon>
        <taxon>Helotiales</taxon>
        <taxon>Helotiaceae</taxon>
        <taxon>Hymenoscyphus</taxon>
    </lineage>
</organism>
<dbReference type="EMBL" id="CAJVRL010000057">
    <property type="protein sequence ID" value="CAG8954694.1"/>
    <property type="molecule type" value="Genomic_DNA"/>
</dbReference>
<dbReference type="Proteomes" id="UP000696280">
    <property type="component" value="Unassembled WGS sequence"/>
</dbReference>
<dbReference type="OrthoDB" id="9999611at2759"/>
<keyword evidence="2" id="KW-1185">Reference proteome</keyword>
<name>A0A9N9PIP0_9HELO</name>
<evidence type="ECO:0000313" key="2">
    <source>
        <dbReference type="Proteomes" id="UP000696280"/>
    </source>
</evidence>